<reference evidence="1 2" key="1">
    <citation type="submission" date="2024-01" db="EMBL/GenBank/DDBJ databases">
        <title>The complete chloroplast genome sequence of Lithospermum erythrorhizon: insights into the phylogenetic relationship among Boraginaceae species and the maternal lineages of purple gromwells.</title>
        <authorList>
            <person name="Okada T."/>
            <person name="Watanabe K."/>
        </authorList>
    </citation>
    <scope>NUCLEOTIDE SEQUENCE [LARGE SCALE GENOMIC DNA]</scope>
</reference>
<comment type="caution">
    <text evidence="1">The sequence shown here is derived from an EMBL/GenBank/DDBJ whole genome shotgun (WGS) entry which is preliminary data.</text>
</comment>
<keyword evidence="2" id="KW-1185">Reference proteome</keyword>
<name>A0AAV3QFN3_LITER</name>
<dbReference type="PANTHER" id="PTHR34222">
    <property type="entry name" value="GAG_PRE-INTEGRS DOMAIN-CONTAINING PROTEIN"/>
    <property type="match status" value="1"/>
</dbReference>
<evidence type="ECO:0000313" key="1">
    <source>
        <dbReference type="EMBL" id="GAA0162011.1"/>
    </source>
</evidence>
<dbReference type="Proteomes" id="UP001454036">
    <property type="component" value="Unassembled WGS sequence"/>
</dbReference>
<proteinExistence type="predicted"/>
<organism evidence="1 2">
    <name type="scientific">Lithospermum erythrorhizon</name>
    <name type="common">Purple gromwell</name>
    <name type="synonym">Lithospermum officinale var. erythrorhizon</name>
    <dbReference type="NCBI Taxonomy" id="34254"/>
    <lineage>
        <taxon>Eukaryota</taxon>
        <taxon>Viridiplantae</taxon>
        <taxon>Streptophyta</taxon>
        <taxon>Embryophyta</taxon>
        <taxon>Tracheophyta</taxon>
        <taxon>Spermatophyta</taxon>
        <taxon>Magnoliopsida</taxon>
        <taxon>eudicotyledons</taxon>
        <taxon>Gunneridae</taxon>
        <taxon>Pentapetalae</taxon>
        <taxon>asterids</taxon>
        <taxon>lamiids</taxon>
        <taxon>Boraginales</taxon>
        <taxon>Boraginaceae</taxon>
        <taxon>Boraginoideae</taxon>
        <taxon>Lithospermeae</taxon>
        <taxon>Lithospermum</taxon>
    </lineage>
</organism>
<dbReference type="PANTHER" id="PTHR34222:SF79">
    <property type="entry name" value="RETROVIRUS-RELATED POL POLYPROTEIN FROM TRANSPOSON TNT 1-94"/>
    <property type="match status" value="1"/>
</dbReference>
<accession>A0AAV3QFN3</accession>
<sequence>MFQQKQDNDLLHEFLCGITKEKFGTLWSSSLSQDPPPTLDRAYDAMLQEEQLQGSKDFAVSDVVLTMAVPPPPRGTSRFESRPKCTFCNRLGHDISTCFSKHGFPDGWGRGTGRGSTAGAGSVGVAEEAGLVRLLRLDGDTGQVLLLVQPRLVQV</sequence>
<gene>
    <name evidence="1" type="ORF">LIER_18202</name>
</gene>
<evidence type="ECO:0000313" key="2">
    <source>
        <dbReference type="Proteomes" id="UP001454036"/>
    </source>
</evidence>
<dbReference type="EMBL" id="BAABME010004340">
    <property type="protein sequence ID" value="GAA0162011.1"/>
    <property type="molecule type" value="Genomic_DNA"/>
</dbReference>
<protein>
    <submittedName>
        <fullName evidence="1">Uncharacterized protein</fullName>
    </submittedName>
</protein>
<dbReference type="AlphaFoldDB" id="A0AAV3QFN3"/>